<comment type="caution">
    <text evidence="1">The sequence shown here is derived from an EMBL/GenBank/DDBJ whole genome shotgun (WGS) entry which is preliminary data.</text>
</comment>
<dbReference type="EMBL" id="QGMF01000218">
    <property type="protein sequence ID" value="TVY17844.1"/>
    <property type="molecule type" value="Genomic_DNA"/>
</dbReference>
<dbReference type="AlphaFoldDB" id="A0A8T9BCV1"/>
<protein>
    <submittedName>
        <fullName evidence="1">Uncharacterized protein</fullName>
    </submittedName>
</protein>
<reference evidence="1 2" key="1">
    <citation type="submission" date="2018-05" db="EMBL/GenBank/DDBJ databases">
        <title>Whole genome sequencing for identification of molecular markers to develop diagnostic detection tools for the regulated plant pathogen Lachnellula willkommii.</title>
        <authorList>
            <person name="Giroux E."/>
            <person name="Bilodeau G."/>
        </authorList>
    </citation>
    <scope>NUCLEOTIDE SEQUENCE [LARGE SCALE GENOMIC DNA]</scope>
    <source>
        <strain evidence="1 2">CBS 203.66</strain>
    </source>
</reference>
<dbReference type="PANTHER" id="PTHR33112">
    <property type="entry name" value="DOMAIN PROTEIN, PUTATIVE-RELATED"/>
    <property type="match status" value="1"/>
</dbReference>
<proteinExistence type="predicted"/>
<dbReference type="Proteomes" id="UP000469559">
    <property type="component" value="Unassembled WGS sequence"/>
</dbReference>
<keyword evidence="2" id="KW-1185">Reference proteome</keyword>
<dbReference type="PROSITE" id="PS51257">
    <property type="entry name" value="PROKAR_LIPOPROTEIN"/>
    <property type="match status" value="1"/>
</dbReference>
<name>A0A8T9BCV1_9HELO</name>
<dbReference type="PANTHER" id="PTHR33112:SF16">
    <property type="entry name" value="HETEROKARYON INCOMPATIBILITY DOMAIN-CONTAINING PROTEIN"/>
    <property type="match status" value="1"/>
</dbReference>
<feature type="non-terminal residue" evidence="1">
    <location>
        <position position="146"/>
    </location>
</feature>
<sequence>MRDVYANSYCNIVATHAINGAMGCFIDRNRDIDISSPIVEIPRTSGLWPLFSSGKYKCHDTSLWHNEVANSPLLKRAWSGSLHREFSKLYHISGDDAESVAESRVLRGAAWKIIVEHFSTCELTPESDRLIAISGLASLLQPLISC</sequence>
<dbReference type="OrthoDB" id="2958217at2759"/>
<evidence type="ECO:0000313" key="1">
    <source>
        <dbReference type="EMBL" id="TVY17844.1"/>
    </source>
</evidence>
<gene>
    <name evidence="1" type="ORF">LARI1_G002682</name>
</gene>
<accession>A0A8T9BCV1</accession>
<organism evidence="1 2">
    <name type="scientific">Lachnellula arida</name>
    <dbReference type="NCBI Taxonomy" id="1316785"/>
    <lineage>
        <taxon>Eukaryota</taxon>
        <taxon>Fungi</taxon>
        <taxon>Dikarya</taxon>
        <taxon>Ascomycota</taxon>
        <taxon>Pezizomycotina</taxon>
        <taxon>Leotiomycetes</taxon>
        <taxon>Helotiales</taxon>
        <taxon>Lachnaceae</taxon>
        <taxon>Lachnellula</taxon>
    </lineage>
</organism>
<evidence type="ECO:0000313" key="2">
    <source>
        <dbReference type="Proteomes" id="UP000469559"/>
    </source>
</evidence>